<protein>
    <submittedName>
        <fullName evidence="2">Uncharacterized protein</fullName>
    </submittedName>
</protein>
<feature type="region of interest" description="Disordered" evidence="1">
    <location>
        <begin position="1"/>
        <end position="40"/>
    </location>
</feature>
<evidence type="ECO:0000313" key="2">
    <source>
        <dbReference type="EMBL" id="KAK9832907.1"/>
    </source>
</evidence>
<keyword evidence="3" id="KW-1185">Reference proteome</keyword>
<accession>A0AAW1RI43</accession>
<comment type="caution">
    <text evidence="2">The sequence shown here is derived from an EMBL/GenBank/DDBJ whole genome shotgun (WGS) entry which is preliminary data.</text>
</comment>
<name>A0AAW1RI43_9CHLO</name>
<evidence type="ECO:0000256" key="1">
    <source>
        <dbReference type="SAM" id="MobiDB-lite"/>
    </source>
</evidence>
<gene>
    <name evidence="2" type="ORF">WJX74_001450</name>
</gene>
<reference evidence="2 3" key="1">
    <citation type="journal article" date="2024" name="Nat. Commun.">
        <title>Phylogenomics reveals the evolutionary origins of lichenization in chlorophyte algae.</title>
        <authorList>
            <person name="Puginier C."/>
            <person name="Libourel C."/>
            <person name="Otte J."/>
            <person name="Skaloud P."/>
            <person name="Haon M."/>
            <person name="Grisel S."/>
            <person name="Petersen M."/>
            <person name="Berrin J.G."/>
            <person name="Delaux P.M."/>
            <person name="Dal Grande F."/>
            <person name="Keller J."/>
        </authorList>
    </citation>
    <scope>NUCLEOTIDE SEQUENCE [LARGE SCALE GENOMIC DNA]</scope>
    <source>
        <strain evidence="2 3">SAG 2145</strain>
    </source>
</reference>
<evidence type="ECO:0000313" key="3">
    <source>
        <dbReference type="Proteomes" id="UP001438707"/>
    </source>
</evidence>
<dbReference type="EMBL" id="JALJOS010000011">
    <property type="protein sequence ID" value="KAK9832907.1"/>
    <property type="molecule type" value="Genomic_DNA"/>
</dbReference>
<sequence>MDQPETQQAHVRFSEPFQSQGSTPLEKFGCVDPGNESESNEAGWLLKPIVRDLLEHEMAVAIQTVFVPHLSSIESEAMQLFSFCNNVKDQIQEEQQALEERLGQLAGIVTQFQGQVSGLQSFLGMQTQSAINQAADSA</sequence>
<organism evidence="2 3">
    <name type="scientific">Apatococcus lobatus</name>
    <dbReference type="NCBI Taxonomy" id="904363"/>
    <lineage>
        <taxon>Eukaryota</taxon>
        <taxon>Viridiplantae</taxon>
        <taxon>Chlorophyta</taxon>
        <taxon>core chlorophytes</taxon>
        <taxon>Trebouxiophyceae</taxon>
        <taxon>Chlorellales</taxon>
        <taxon>Chlorellaceae</taxon>
        <taxon>Apatococcus</taxon>
    </lineage>
</organism>
<dbReference type="Proteomes" id="UP001438707">
    <property type="component" value="Unassembled WGS sequence"/>
</dbReference>
<proteinExistence type="predicted"/>
<dbReference type="AlphaFoldDB" id="A0AAW1RI43"/>